<evidence type="ECO:0000313" key="5">
    <source>
        <dbReference type="EMBL" id="QPL06501.1"/>
    </source>
</evidence>
<gene>
    <name evidence="5" type="ORF">ID810_02300</name>
</gene>
<dbReference type="InterPro" id="IPR028098">
    <property type="entry name" value="Glyco_trans_4-like_N"/>
</dbReference>
<dbReference type="GO" id="GO:0016757">
    <property type="term" value="F:glycosyltransferase activity"/>
    <property type="evidence" value="ECO:0007669"/>
    <property type="project" value="UniProtKB-KW"/>
</dbReference>
<dbReference type="EMBL" id="CP063989">
    <property type="protein sequence ID" value="QPL06501.1"/>
    <property type="molecule type" value="Genomic_DNA"/>
</dbReference>
<organism evidence="5 6">
    <name type="scientific">Actinomyces respiraculi</name>
    <dbReference type="NCBI Taxonomy" id="2744574"/>
    <lineage>
        <taxon>Bacteria</taxon>
        <taxon>Bacillati</taxon>
        <taxon>Actinomycetota</taxon>
        <taxon>Actinomycetes</taxon>
        <taxon>Actinomycetales</taxon>
        <taxon>Actinomycetaceae</taxon>
        <taxon>Actinomyces</taxon>
    </lineage>
</organism>
<feature type="domain" description="Glycosyl transferase family 1" evidence="3">
    <location>
        <begin position="187"/>
        <end position="327"/>
    </location>
</feature>
<dbReference type="Pfam" id="PF00534">
    <property type="entry name" value="Glycos_transf_1"/>
    <property type="match status" value="1"/>
</dbReference>
<protein>
    <submittedName>
        <fullName evidence="5">Glycosyltransferase family 4 protein</fullName>
    </submittedName>
</protein>
<dbReference type="GO" id="GO:0009103">
    <property type="term" value="P:lipopolysaccharide biosynthetic process"/>
    <property type="evidence" value="ECO:0007669"/>
    <property type="project" value="TreeGrafter"/>
</dbReference>
<sequence length="366" mass="39182">MVVEQLWQPVPGGSGTYVVELAQALSERGCRVAGLAAAHGAASAPADLGLPASMPVRTARLPRTALYESWNRLRRPRAESVLPGADVVHATTWAVPGTRLPLAVTVHDLAFLRAPEHFTRRGTSFFLRCLDRTIAEADVVITPSQATADDCVAAGIEAERIVVIPHGVRTLPVTEEQVQAFRADHGLKGEYVLWTGTHEPRKNLIALLRAFSVLATDYPGLDLVLVGPQGWGTNVEERRLVEELGGRVHVTGRLSDADLAAAYTGARAFCFPSHWEGFGLPVLEAMAYGTPVVTSRGTCMEEVCGDAGLLAHSTAPDKIARQLARAIGPAHDELRAAGLERAATFTWQASAAAHEEVYADLAEGVR</sequence>
<evidence type="ECO:0000313" key="6">
    <source>
        <dbReference type="Proteomes" id="UP000594637"/>
    </source>
</evidence>
<dbReference type="Pfam" id="PF13439">
    <property type="entry name" value="Glyco_transf_4"/>
    <property type="match status" value="1"/>
</dbReference>
<dbReference type="Gene3D" id="3.40.50.2000">
    <property type="entry name" value="Glycogen Phosphorylase B"/>
    <property type="match status" value="2"/>
</dbReference>
<name>A0A7T0PWJ8_9ACTO</name>
<keyword evidence="2 5" id="KW-0808">Transferase</keyword>
<dbReference type="CDD" id="cd03809">
    <property type="entry name" value="GT4_MtfB-like"/>
    <property type="match status" value="1"/>
</dbReference>
<accession>A0A7T0PWJ8</accession>
<feature type="domain" description="Glycosyltransferase subfamily 4-like N-terminal" evidence="4">
    <location>
        <begin position="11"/>
        <end position="169"/>
    </location>
</feature>
<dbReference type="Proteomes" id="UP000594637">
    <property type="component" value="Chromosome"/>
</dbReference>
<dbReference type="KEGG" id="arep:ID810_02300"/>
<evidence type="ECO:0000259" key="4">
    <source>
        <dbReference type="Pfam" id="PF13439"/>
    </source>
</evidence>
<dbReference type="PANTHER" id="PTHR46401">
    <property type="entry name" value="GLYCOSYLTRANSFERASE WBBK-RELATED"/>
    <property type="match status" value="1"/>
</dbReference>
<dbReference type="AlphaFoldDB" id="A0A7T0PWJ8"/>
<evidence type="ECO:0000259" key="3">
    <source>
        <dbReference type="Pfam" id="PF00534"/>
    </source>
</evidence>
<keyword evidence="6" id="KW-1185">Reference proteome</keyword>
<proteinExistence type="predicted"/>
<dbReference type="InterPro" id="IPR001296">
    <property type="entry name" value="Glyco_trans_1"/>
</dbReference>
<evidence type="ECO:0000256" key="2">
    <source>
        <dbReference type="ARBA" id="ARBA00022679"/>
    </source>
</evidence>
<reference evidence="5 6" key="1">
    <citation type="submission" date="2020-11" db="EMBL/GenBank/DDBJ databases">
        <title>Actinomyces sp. ZJ750.</title>
        <authorList>
            <person name="Zhou J."/>
        </authorList>
    </citation>
    <scope>NUCLEOTIDE SEQUENCE [LARGE SCALE GENOMIC DNA]</scope>
    <source>
        <strain evidence="5 6">ZJ750</strain>
    </source>
</reference>
<evidence type="ECO:0000256" key="1">
    <source>
        <dbReference type="ARBA" id="ARBA00022676"/>
    </source>
</evidence>
<keyword evidence="1" id="KW-0328">Glycosyltransferase</keyword>
<dbReference type="SUPFAM" id="SSF53756">
    <property type="entry name" value="UDP-Glycosyltransferase/glycogen phosphorylase"/>
    <property type="match status" value="1"/>
</dbReference>
<dbReference type="PANTHER" id="PTHR46401:SF2">
    <property type="entry name" value="GLYCOSYLTRANSFERASE WBBK-RELATED"/>
    <property type="match status" value="1"/>
</dbReference>